<reference evidence="2 4" key="1">
    <citation type="journal article" date="2020" name="Stud. Mycol.">
        <title>101 Dothideomycetes genomes: a test case for predicting lifestyles and emergence of pathogens.</title>
        <authorList>
            <person name="Haridas S."/>
            <person name="Albert R."/>
            <person name="Binder M."/>
            <person name="Bloem J."/>
            <person name="Labutti K."/>
            <person name="Salamov A."/>
            <person name="Andreopoulos B."/>
            <person name="Baker S."/>
            <person name="Barry K."/>
            <person name="Bills G."/>
            <person name="Bluhm B."/>
            <person name="Cannon C."/>
            <person name="Castanera R."/>
            <person name="Culley D."/>
            <person name="Daum C."/>
            <person name="Ezra D."/>
            <person name="Gonzalez J."/>
            <person name="Henrissat B."/>
            <person name="Kuo A."/>
            <person name="Liang C."/>
            <person name="Lipzen A."/>
            <person name="Lutzoni F."/>
            <person name="Magnuson J."/>
            <person name="Mondo S."/>
            <person name="Nolan M."/>
            <person name="Ohm R."/>
            <person name="Pangilinan J."/>
            <person name="Park H.-J."/>
            <person name="Ramirez L."/>
            <person name="Alfaro M."/>
            <person name="Sun H."/>
            <person name="Tritt A."/>
            <person name="Yoshinaga Y."/>
            <person name="Zwiers L.-H."/>
            <person name="Turgeon B."/>
            <person name="Goodwin S."/>
            <person name="Spatafora J."/>
            <person name="Crous P."/>
            <person name="Grigoriev I."/>
        </authorList>
    </citation>
    <scope>NUCLEOTIDE SEQUENCE</scope>
    <source>
        <strain evidence="2 4">CBS 304.34</strain>
    </source>
</reference>
<proteinExistence type="predicted"/>
<evidence type="ECO:0000313" key="2">
    <source>
        <dbReference type="EMBL" id="KAF2817838.1"/>
    </source>
</evidence>
<reference evidence="4" key="2">
    <citation type="submission" date="2020-04" db="EMBL/GenBank/DDBJ databases">
        <authorList>
            <consortium name="NCBI Genome Project"/>
        </authorList>
    </citation>
    <scope>NUCLEOTIDE SEQUENCE</scope>
    <source>
        <strain evidence="4">CBS 304.34</strain>
    </source>
</reference>
<evidence type="ECO:0000313" key="3">
    <source>
        <dbReference type="Proteomes" id="UP000504636"/>
    </source>
</evidence>
<evidence type="ECO:0000256" key="1">
    <source>
        <dbReference type="SAM" id="Phobius"/>
    </source>
</evidence>
<dbReference type="EMBL" id="MU003692">
    <property type="protein sequence ID" value="KAF2817838.1"/>
    <property type="molecule type" value="Genomic_DNA"/>
</dbReference>
<name>A0A6A6ZAH8_9PEZI</name>
<dbReference type="AlphaFoldDB" id="A0A6A6ZAH8"/>
<dbReference type="Proteomes" id="UP000504636">
    <property type="component" value="Unplaced"/>
</dbReference>
<sequence>MTLRKHPRDRQSSPVRGSENLQISEPKLHIPKKRFLKWLDSLPMYPREVKIIPEGESYMKYWCGPKTEYDQHIIDEANWLMQSESEGWDMQKKMEHYIQDCHMTGWANFPSSHCLVSCATKSTRPHSWGPNGDRKTYIRAHPYNKHEDSYKVNLFLVNRLLRDEARRIFYSQNEFRFDTSPGDPEACLGVPLAFFRDRPWQVVRNMIHRIHITAPCRSELFEFILRRKMSLHYLGVTFYGHVPTARLRPDGGREYEWHPPGPHEIVVQDGPGDADAGKRCCVRGYDAAEHACGCGKAAFGGGGLESRSWLRMIVVLVVAIACGGAAGVIRIIALEVDCKDDCNGVSLLEEVGKGDKKLEVEN</sequence>
<organism evidence="2">
    <name type="scientific">Mytilinidion resinicola</name>
    <dbReference type="NCBI Taxonomy" id="574789"/>
    <lineage>
        <taxon>Eukaryota</taxon>
        <taxon>Fungi</taxon>
        <taxon>Dikarya</taxon>
        <taxon>Ascomycota</taxon>
        <taxon>Pezizomycotina</taxon>
        <taxon>Dothideomycetes</taxon>
        <taxon>Pleosporomycetidae</taxon>
        <taxon>Mytilinidiales</taxon>
        <taxon>Mytilinidiaceae</taxon>
        <taxon>Mytilinidion</taxon>
    </lineage>
</organism>
<keyword evidence="3" id="KW-1185">Reference proteome</keyword>
<dbReference type="GeneID" id="54464134"/>
<reference evidence="4" key="3">
    <citation type="submission" date="2025-04" db="UniProtKB">
        <authorList>
            <consortium name="RefSeq"/>
        </authorList>
    </citation>
    <scope>IDENTIFICATION</scope>
    <source>
        <strain evidence="4">CBS 304.34</strain>
    </source>
</reference>
<feature type="transmembrane region" description="Helical" evidence="1">
    <location>
        <begin position="313"/>
        <end position="333"/>
    </location>
</feature>
<protein>
    <submittedName>
        <fullName evidence="2 4">Uncharacterized protein</fullName>
    </submittedName>
</protein>
<evidence type="ECO:0000313" key="4">
    <source>
        <dbReference type="RefSeq" id="XP_033584802.1"/>
    </source>
</evidence>
<gene>
    <name evidence="2 4" type="ORF">BDZ99DRAFT_493546</name>
</gene>
<keyword evidence="1" id="KW-0812">Transmembrane</keyword>
<keyword evidence="1" id="KW-1133">Transmembrane helix</keyword>
<dbReference type="RefSeq" id="XP_033584802.1">
    <property type="nucleotide sequence ID" value="XM_033723241.1"/>
</dbReference>
<keyword evidence="1" id="KW-0472">Membrane</keyword>
<accession>A0A6A6ZAH8</accession>